<organism evidence="11 12">
    <name type="scientific">Elysia marginata</name>
    <dbReference type="NCBI Taxonomy" id="1093978"/>
    <lineage>
        <taxon>Eukaryota</taxon>
        <taxon>Metazoa</taxon>
        <taxon>Spiralia</taxon>
        <taxon>Lophotrochozoa</taxon>
        <taxon>Mollusca</taxon>
        <taxon>Gastropoda</taxon>
        <taxon>Heterobranchia</taxon>
        <taxon>Euthyneura</taxon>
        <taxon>Panpulmonata</taxon>
        <taxon>Sacoglossa</taxon>
        <taxon>Placobranchoidea</taxon>
        <taxon>Plakobranchidae</taxon>
        <taxon>Elysia</taxon>
    </lineage>
</organism>
<keyword evidence="10" id="KW-1133">Transmembrane helix</keyword>
<dbReference type="PANTHER" id="PTHR10429:SF0">
    <property type="entry name" value="DNA-3-METHYLADENINE GLYCOSYLASE"/>
    <property type="match status" value="1"/>
</dbReference>
<evidence type="ECO:0000256" key="5">
    <source>
        <dbReference type="ARBA" id="ARBA00022763"/>
    </source>
</evidence>
<dbReference type="Proteomes" id="UP000762676">
    <property type="component" value="Unassembled WGS sequence"/>
</dbReference>
<evidence type="ECO:0000313" key="12">
    <source>
        <dbReference type="Proteomes" id="UP000762676"/>
    </source>
</evidence>
<dbReference type="GO" id="GO:0003677">
    <property type="term" value="F:DNA binding"/>
    <property type="evidence" value="ECO:0007669"/>
    <property type="project" value="InterPro"/>
</dbReference>
<dbReference type="AlphaFoldDB" id="A0AAV4FFC9"/>
<dbReference type="EMBL" id="BMAT01011396">
    <property type="protein sequence ID" value="GFR72097.1"/>
    <property type="molecule type" value="Genomic_DNA"/>
</dbReference>
<name>A0AAV4FFC9_9GAST</name>
<evidence type="ECO:0000256" key="6">
    <source>
        <dbReference type="ARBA" id="ARBA00022801"/>
    </source>
</evidence>
<keyword evidence="6" id="KW-0378">Hydrolase</keyword>
<dbReference type="GO" id="GO:0003905">
    <property type="term" value="F:alkylbase DNA N-glycosylase activity"/>
    <property type="evidence" value="ECO:0007669"/>
    <property type="project" value="UniProtKB-EC"/>
</dbReference>
<comment type="similarity">
    <text evidence="3">Belongs to the DNA glycosylase MPG family.</text>
</comment>
<dbReference type="InterPro" id="IPR011034">
    <property type="entry name" value="Formyl_transferase-like_C_sf"/>
</dbReference>
<dbReference type="Gene3D" id="3.10.300.10">
    <property type="entry name" value="Methylpurine-DNA glycosylase (MPG)"/>
    <property type="match status" value="1"/>
</dbReference>
<protein>
    <recommendedName>
        <fullName evidence="4">DNA-3-methyladenine glycosylase II</fullName>
        <ecNumber evidence="4">3.2.2.21</ecNumber>
    </recommendedName>
    <alternativeName>
        <fullName evidence="8">3-methyladenine DNA glycosidase</fullName>
    </alternativeName>
</protein>
<evidence type="ECO:0000256" key="9">
    <source>
        <dbReference type="SAM" id="MobiDB-lite"/>
    </source>
</evidence>
<comment type="caution">
    <text evidence="11">The sequence shown here is derived from an EMBL/GenBank/DDBJ whole genome shotgun (WGS) entry which is preliminary data.</text>
</comment>
<evidence type="ECO:0000313" key="11">
    <source>
        <dbReference type="EMBL" id="GFR72097.1"/>
    </source>
</evidence>
<keyword evidence="7" id="KW-0234">DNA repair</keyword>
<sequence length="162" mass="17289">EGCAVLIRALEPVDGISEMREIRCKSSKKKQKDSDLTGGPSKLCQALQINKTICNKIDLTASDQLWLERGIDIPPDRIVHCPRINIGYAEDSSSSSGSSSSRPSTLSSSSSTSSRLVVVFVVVVVVAVRVVAAIHVVVVVVEVVVVVVVVVLVVVVVVQQQQ</sequence>
<accession>A0AAV4FFC9</accession>
<keyword evidence="10" id="KW-0812">Transmembrane</keyword>
<reference evidence="11 12" key="1">
    <citation type="journal article" date="2021" name="Elife">
        <title>Chloroplast acquisition without the gene transfer in kleptoplastic sea slugs, Plakobranchus ocellatus.</title>
        <authorList>
            <person name="Maeda T."/>
            <person name="Takahashi S."/>
            <person name="Yoshida T."/>
            <person name="Shimamura S."/>
            <person name="Takaki Y."/>
            <person name="Nagai Y."/>
            <person name="Toyoda A."/>
            <person name="Suzuki Y."/>
            <person name="Arimoto A."/>
            <person name="Ishii H."/>
            <person name="Satoh N."/>
            <person name="Nishiyama T."/>
            <person name="Hasebe M."/>
            <person name="Maruyama T."/>
            <person name="Minagawa J."/>
            <person name="Obokata J."/>
            <person name="Shigenobu S."/>
        </authorList>
    </citation>
    <scope>NUCLEOTIDE SEQUENCE [LARGE SCALE GENOMIC DNA]</scope>
</reference>
<keyword evidence="5" id="KW-0227">DNA damage</keyword>
<feature type="transmembrane region" description="Helical" evidence="10">
    <location>
        <begin position="116"/>
        <end position="134"/>
    </location>
</feature>
<dbReference type="EC" id="3.2.2.21" evidence="4"/>
<evidence type="ECO:0000256" key="3">
    <source>
        <dbReference type="ARBA" id="ARBA00009232"/>
    </source>
</evidence>
<dbReference type="GO" id="GO:0006284">
    <property type="term" value="P:base-excision repair"/>
    <property type="evidence" value="ECO:0007669"/>
    <property type="project" value="InterPro"/>
</dbReference>
<feature type="transmembrane region" description="Helical" evidence="10">
    <location>
        <begin position="140"/>
        <end position="158"/>
    </location>
</feature>
<keyword evidence="10" id="KW-0472">Membrane</keyword>
<dbReference type="InterPro" id="IPR036995">
    <property type="entry name" value="MPG_sf"/>
</dbReference>
<comment type="catalytic activity">
    <reaction evidence="1">
        <text>Hydrolysis of alkylated DNA, releasing 3-methyladenine, 3-methylguanine, 7-methylguanine and 7-methyladenine.</text>
        <dbReference type="EC" id="3.2.2.21"/>
    </reaction>
</comment>
<feature type="region of interest" description="Disordered" evidence="9">
    <location>
        <begin position="90"/>
        <end position="110"/>
    </location>
</feature>
<evidence type="ECO:0000256" key="7">
    <source>
        <dbReference type="ARBA" id="ARBA00023204"/>
    </source>
</evidence>
<dbReference type="SUPFAM" id="SSF50486">
    <property type="entry name" value="FMT C-terminal domain-like"/>
    <property type="match status" value="1"/>
</dbReference>
<proteinExistence type="inferred from homology"/>
<comment type="function">
    <text evidence="2">Hydrolysis of the deoxyribose N-glycosidic bond to excise 3-methyladenine, and 7-methylguanine from the damaged DNA polymer formed by alkylation lesions.</text>
</comment>
<dbReference type="Pfam" id="PF02245">
    <property type="entry name" value="Pur_DNA_glyco"/>
    <property type="match status" value="1"/>
</dbReference>
<evidence type="ECO:0000256" key="4">
    <source>
        <dbReference type="ARBA" id="ARBA00012000"/>
    </source>
</evidence>
<keyword evidence="12" id="KW-1185">Reference proteome</keyword>
<feature type="compositionally biased region" description="Low complexity" evidence="9">
    <location>
        <begin position="92"/>
        <end position="110"/>
    </location>
</feature>
<evidence type="ECO:0000256" key="8">
    <source>
        <dbReference type="ARBA" id="ARBA00033426"/>
    </source>
</evidence>
<feature type="non-terminal residue" evidence="11">
    <location>
        <position position="1"/>
    </location>
</feature>
<dbReference type="InterPro" id="IPR003180">
    <property type="entry name" value="MPG"/>
</dbReference>
<evidence type="ECO:0000256" key="2">
    <source>
        <dbReference type="ARBA" id="ARBA00002421"/>
    </source>
</evidence>
<evidence type="ECO:0000256" key="1">
    <source>
        <dbReference type="ARBA" id="ARBA00000086"/>
    </source>
</evidence>
<dbReference type="PANTHER" id="PTHR10429">
    <property type="entry name" value="DNA-3-METHYLADENINE GLYCOSYLASE"/>
    <property type="match status" value="1"/>
</dbReference>
<evidence type="ECO:0000256" key="10">
    <source>
        <dbReference type="SAM" id="Phobius"/>
    </source>
</evidence>
<gene>
    <name evidence="11" type="ORF">ElyMa_005697000</name>
</gene>